<evidence type="ECO:0000313" key="2">
    <source>
        <dbReference type="Proteomes" id="UP001596310"/>
    </source>
</evidence>
<accession>A0ABW1USX9</accession>
<keyword evidence="2" id="KW-1185">Reference proteome</keyword>
<protein>
    <submittedName>
        <fullName evidence="1">Uncharacterized protein</fullName>
    </submittedName>
</protein>
<organism evidence="1 2">
    <name type="scientific">Lapidilactobacillus achengensis</name>
    <dbReference type="NCBI Taxonomy" id="2486000"/>
    <lineage>
        <taxon>Bacteria</taxon>
        <taxon>Bacillati</taxon>
        <taxon>Bacillota</taxon>
        <taxon>Bacilli</taxon>
        <taxon>Lactobacillales</taxon>
        <taxon>Lactobacillaceae</taxon>
        <taxon>Lapidilactobacillus</taxon>
    </lineage>
</organism>
<reference evidence="2" key="1">
    <citation type="journal article" date="2019" name="Int. J. Syst. Evol. Microbiol.">
        <title>The Global Catalogue of Microorganisms (GCM) 10K type strain sequencing project: providing services to taxonomists for standard genome sequencing and annotation.</title>
        <authorList>
            <consortium name="The Broad Institute Genomics Platform"/>
            <consortium name="The Broad Institute Genome Sequencing Center for Infectious Disease"/>
            <person name="Wu L."/>
            <person name="Ma J."/>
        </authorList>
    </citation>
    <scope>NUCLEOTIDE SEQUENCE [LARGE SCALE GENOMIC DNA]</scope>
    <source>
        <strain evidence="2">CCM 8897</strain>
    </source>
</reference>
<dbReference type="RefSeq" id="WP_125600022.1">
    <property type="nucleotide sequence ID" value="NZ_JBHSSM010000022.1"/>
</dbReference>
<gene>
    <name evidence="1" type="ORF">ACFQHW_10105</name>
</gene>
<dbReference type="EMBL" id="JBHSSM010000022">
    <property type="protein sequence ID" value="MFC6315914.1"/>
    <property type="molecule type" value="Genomic_DNA"/>
</dbReference>
<name>A0ABW1USX9_9LACO</name>
<comment type="caution">
    <text evidence="1">The sequence shown here is derived from an EMBL/GenBank/DDBJ whole genome shotgun (WGS) entry which is preliminary data.</text>
</comment>
<evidence type="ECO:0000313" key="1">
    <source>
        <dbReference type="EMBL" id="MFC6315914.1"/>
    </source>
</evidence>
<sequence>MNDENDFLMRQIKSFAEGLGYMLAKKKGAGADDVTIVFPDAETSLVSYQQALLQEIKTNNFDAAYQLLESWRANRISQRQYLRLASWLQERRFDGE</sequence>
<dbReference type="Proteomes" id="UP001596310">
    <property type="component" value="Unassembled WGS sequence"/>
</dbReference>
<proteinExistence type="predicted"/>